<dbReference type="EMBL" id="QPFP01000065">
    <property type="protein sequence ID" value="TEB24561.1"/>
    <property type="molecule type" value="Genomic_DNA"/>
</dbReference>
<evidence type="ECO:0000256" key="1">
    <source>
        <dbReference type="SAM" id="MobiDB-lite"/>
    </source>
</evidence>
<dbReference type="AlphaFoldDB" id="A0A4Y7SS71"/>
<feature type="compositionally biased region" description="Basic and acidic residues" evidence="1">
    <location>
        <begin position="20"/>
        <end position="31"/>
    </location>
</feature>
<organism evidence="2 3">
    <name type="scientific">Coprinellus micaceus</name>
    <name type="common">Glistening ink-cap mushroom</name>
    <name type="synonym">Coprinus micaceus</name>
    <dbReference type="NCBI Taxonomy" id="71717"/>
    <lineage>
        <taxon>Eukaryota</taxon>
        <taxon>Fungi</taxon>
        <taxon>Dikarya</taxon>
        <taxon>Basidiomycota</taxon>
        <taxon>Agaricomycotina</taxon>
        <taxon>Agaricomycetes</taxon>
        <taxon>Agaricomycetidae</taxon>
        <taxon>Agaricales</taxon>
        <taxon>Agaricineae</taxon>
        <taxon>Psathyrellaceae</taxon>
        <taxon>Coprinellus</taxon>
    </lineage>
</organism>
<feature type="compositionally biased region" description="Polar residues" evidence="1">
    <location>
        <begin position="42"/>
        <end position="53"/>
    </location>
</feature>
<proteinExistence type="predicted"/>
<reference evidence="2 3" key="1">
    <citation type="journal article" date="2019" name="Nat. Ecol. Evol.">
        <title>Megaphylogeny resolves global patterns of mushroom evolution.</title>
        <authorList>
            <person name="Varga T."/>
            <person name="Krizsan K."/>
            <person name="Foldi C."/>
            <person name="Dima B."/>
            <person name="Sanchez-Garcia M."/>
            <person name="Sanchez-Ramirez S."/>
            <person name="Szollosi G.J."/>
            <person name="Szarkandi J.G."/>
            <person name="Papp V."/>
            <person name="Albert L."/>
            <person name="Andreopoulos W."/>
            <person name="Angelini C."/>
            <person name="Antonin V."/>
            <person name="Barry K.W."/>
            <person name="Bougher N.L."/>
            <person name="Buchanan P."/>
            <person name="Buyck B."/>
            <person name="Bense V."/>
            <person name="Catcheside P."/>
            <person name="Chovatia M."/>
            <person name="Cooper J."/>
            <person name="Damon W."/>
            <person name="Desjardin D."/>
            <person name="Finy P."/>
            <person name="Geml J."/>
            <person name="Haridas S."/>
            <person name="Hughes K."/>
            <person name="Justo A."/>
            <person name="Karasinski D."/>
            <person name="Kautmanova I."/>
            <person name="Kiss B."/>
            <person name="Kocsube S."/>
            <person name="Kotiranta H."/>
            <person name="LaButti K.M."/>
            <person name="Lechner B.E."/>
            <person name="Liimatainen K."/>
            <person name="Lipzen A."/>
            <person name="Lukacs Z."/>
            <person name="Mihaltcheva S."/>
            <person name="Morgado L.N."/>
            <person name="Niskanen T."/>
            <person name="Noordeloos M.E."/>
            <person name="Ohm R.A."/>
            <person name="Ortiz-Santana B."/>
            <person name="Ovrebo C."/>
            <person name="Racz N."/>
            <person name="Riley R."/>
            <person name="Savchenko A."/>
            <person name="Shiryaev A."/>
            <person name="Soop K."/>
            <person name="Spirin V."/>
            <person name="Szebenyi C."/>
            <person name="Tomsovsky M."/>
            <person name="Tulloss R.E."/>
            <person name="Uehling J."/>
            <person name="Grigoriev I.V."/>
            <person name="Vagvolgyi C."/>
            <person name="Papp T."/>
            <person name="Martin F.M."/>
            <person name="Miettinen O."/>
            <person name="Hibbett D.S."/>
            <person name="Nagy L.G."/>
        </authorList>
    </citation>
    <scope>NUCLEOTIDE SEQUENCE [LARGE SCALE GENOMIC DNA]</scope>
    <source>
        <strain evidence="2 3">FP101781</strain>
    </source>
</reference>
<evidence type="ECO:0000313" key="3">
    <source>
        <dbReference type="Proteomes" id="UP000298030"/>
    </source>
</evidence>
<feature type="region of interest" description="Disordered" evidence="1">
    <location>
        <begin position="1"/>
        <end position="74"/>
    </location>
</feature>
<accession>A0A4Y7SS71</accession>
<keyword evidence="3" id="KW-1185">Reference proteome</keyword>
<dbReference type="Proteomes" id="UP000298030">
    <property type="component" value="Unassembled WGS sequence"/>
</dbReference>
<sequence length="218" mass="23465">MYNSFSTGQVAQLETSPPRGIDEEASKERRACGKSGRCGSPPKSQTGRRSSGWSLARDTGAFQPLPSPEGAPLKTGWYHIRSLGGRGLTVRKVEKDGVYPQPLFVDYVDKRGSGSELGDSLTDGPGQWAVSDNGQDGEIGLKLLGGNPCVVKLDDGSEFIGLDDFGQYSSPEVQWKLAEASGDFKYQNSSGEALRVYRYADSATSLSQQLNEEMCLGL</sequence>
<evidence type="ECO:0000313" key="2">
    <source>
        <dbReference type="EMBL" id="TEB24561.1"/>
    </source>
</evidence>
<feature type="compositionally biased region" description="Polar residues" evidence="1">
    <location>
        <begin position="1"/>
        <end position="15"/>
    </location>
</feature>
<name>A0A4Y7SS71_COPMI</name>
<comment type="caution">
    <text evidence="2">The sequence shown here is derived from an EMBL/GenBank/DDBJ whole genome shotgun (WGS) entry which is preliminary data.</text>
</comment>
<protein>
    <submittedName>
        <fullName evidence="2">Uncharacterized protein</fullName>
    </submittedName>
</protein>
<gene>
    <name evidence="2" type="ORF">FA13DRAFT_1305696</name>
</gene>